<dbReference type="EMBL" id="KV449196">
    <property type="protein sequence ID" value="OAX31890.1"/>
    <property type="molecule type" value="Genomic_DNA"/>
</dbReference>
<accession>A0A1B7MH11</accession>
<dbReference type="InterPro" id="IPR043502">
    <property type="entry name" value="DNA/RNA_pol_sf"/>
</dbReference>
<keyword evidence="2" id="KW-1185">Reference proteome</keyword>
<sequence>MNDLRIFENSFLWPDEQKLAANVLLINETALAWDETEKGRFHDDYFPPVVIPTIEHTPWVHRQPPIPPGIRDKVIKLIKSKIASGVYEPSNSSYQSSWFCVVKKNGSIRIVHNLQPLNAVTVKDAATLPYVELFAEQSAGRAIYTMMDLFVGFD</sequence>
<dbReference type="Proteomes" id="UP000092154">
    <property type="component" value="Unassembled WGS sequence"/>
</dbReference>
<dbReference type="InParanoid" id="A0A1B7MH11"/>
<evidence type="ECO:0000313" key="2">
    <source>
        <dbReference type="Proteomes" id="UP000092154"/>
    </source>
</evidence>
<dbReference type="Gene3D" id="3.10.10.10">
    <property type="entry name" value="HIV Type 1 Reverse Transcriptase, subunit A, domain 1"/>
    <property type="match status" value="1"/>
</dbReference>
<dbReference type="SUPFAM" id="SSF56672">
    <property type="entry name" value="DNA/RNA polymerases"/>
    <property type="match status" value="1"/>
</dbReference>
<dbReference type="AlphaFoldDB" id="A0A1B7MH11"/>
<dbReference type="Gene3D" id="3.30.70.270">
    <property type="match status" value="1"/>
</dbReference>
<proteinExistence type="predicted"/>
<gene>
    <name evidence="1" type="ORF">K503DRAFT_702981</name>
</gene>
<organism evidence="1 2">
    <name type="scientific">Rhizopogon vinicolor AM-OR11-026</name>
    <dbReference type="NCBI Taxonomy" id="1314800"/>
    <lineage>
        <taxon>Eukaryota</taxon>
        <taxon>Fungi</taxon>
        <taxon>Dikarya</taxon>
        <taxon>Basidiomycota</taxon>
        <taxon>Agaricomycotina</taxon>
        <taxon>Agaricomycetes</taxon>
        <taxon>Agaricomycetidae</taxon>
        <taxon>Boletales</taxon>
        <taxon>Suillineae</taxon>
        <taxon>Rhizopogonaceae</taxon>
        <taxon>Rhizopogon</taxon>
    </lineage>
</organism>
<dbReference type="OrthoDB" id="5599163at2759"/>
<name>A0A1B7MH11_9AGAM</name>
<reference evidence="1 2" key="1">
    <citation type="submission" date="2016-06" db="EMBL/GenBank/DDBJ databases">
        <title>Comparative genomics of the ectomycorrhizal sister species Rhizopogon vinicolor and Rhizopogon vesiculosus (Basidiomycota: Boletales) reveals a divergence of the mating type B locus.</title>
        <authorList>
            <consortium name="DOE Joint Genome Institute"/>
            <person name="Mujic A.B."/>
            <person name="Kuo A."/>
            <person name="Tritt A."/>
            <person name="Lipzen A."/>
            <person name="Chen C."/>
            <person name="Johnson J."/>
            <person name="Sharma A."/>
            <person name="Barry K."/>
            <person name="Grigoriev I.V."/>
            <person name="Spatafora J.W."/>
        </authorList>
    </citation>
    <scope>NUCLEOTIDE SEQUENCE [LARGE SCALE GENOMIC DNA]</scope>
    <source>
        <strain evidence="1 2">AM-OR11-026</strain>
    </source>
</reference>
<protein>
    <submittedName>
        <fullName evidence="1">DNA/RNA polymerase</fullName>
    </submittedName>
</protein>
<feature type="non-terminal residue" evidence="1">
    <location>
        <position position="154"/>
    </location>
</feature>
<evidence type="ECO:0000313" key="1">
    <source>
        <dbReference type="EMBL" id="OAX31890.1"/>
    </source>
</evidence>
<dbReference type="STRING" id="1314800.A0A1B7MH11"/>
<dbReference type="InterPro" id="IPR043128">
    <property type="entry name" value="Rev_trsase/Diguanyl_cyclase"/>
</dbReference>